<organism evidence="2 3">
    <name type="scientific">Vreelandella glaciei</name>
    <dbReference type="NCBI Taxonomy" id="186761"/>
    <lineage>
        <taxon>Bacteria</taxon>
        <taxon>Pseudomonadati</taxon>
        <taxon>Pseudomonadota</taxon>
        <taxon>Gammaproteobacteria</taxon>
        <taxon>Oceanospirillales</taxon>
        <taxon>Halomonadaceae</taxon>
        <taxon>Vreelandella</taxon>
    </lineage>
</organism>
<accession>A0A7Z0RXS7</accession>
<sequence length="172" mass="18845">MSTLKPTFISTLHFAPMSDEDFTSFWPTFKAIVVAQETYAIDPGISFEAARELWCSTPKTSVVVKDEHGHLLGAYYLKANAAGPGDHICNCGYMVTPAARGKGVARAMCEHSQAQAKELGFQAMQYNAVVATNEVAVVLWQKLGFQIVGTVPNAYRHARLGFVDTHVMYKAL</sequence>
<dbReference type="InterPro" id="IPR052742">
    <property type="entry name" value="Mito_N-acetyltransferase"/>
</dbReference>
<protein>
    <submittedName>
        <fullName evidence="2">GNAT family N-acetyltransferase</fullName>
    </submittedName>
</protein>
<dbReference type="Gene3D" id="3.40.630.30">
    <property type="match status" value="1"/>
</dbReference>
<dbReference type="Pfam" id="PF00583">
    <property type="entry name" value="Acetyltransf_1"/>
    <property type="match status" value="1"/>
</dbReference>
<dbReference type="EMBL" id="JACCDE010000009">
    <property type="protein sequence ID" value="NYS77639.1"/>
    <property type="molecule type" value="Genomic_DNA"/>
</dbReference>
<dbReference type="CDD" id="cd04301">
    <property type="entry name" value="NAT_SF"/>
    <property type="match status" value="1"/>
</dbReference>
<gene>
    <name evidence="2" type="ORF">HZS80_07905</name>
</gene>
<keyword evidence="3" id="KW-1185">Reference proteome</keyword>
<dbReference type="AlphaFoldDB" id="A0A7Z0RXS7"/>
<dbReference type="SUPFAM" id="SSF55729">
    <property type="entry name" value="Acyl-CoA N-acyltransferases (Nat)"/>
    <property type="match status" value="1"/>
</dbReference>
<reference evidence="2 3" key="1">
    <citation type="journal article" date="2003" name="Extremophiles">
        <title>Halomonas glaciei sp. nov. isolated from fast ice of Adelie Land, Antarctica.</title>
        <authorList>
            <person name="Reddy G.S."/>
            <person name="Raghavan P.U."/>
            <person name="Sarita N.B."/>
            <person name="Prakash J.S."/>
            <person name="Nagesh N."/>
            <person name="Delille D."/>
            <person name="Shivaji S."/>
        </authorList>
    </citation>
    <scope>NUCLEOTIDE SEQUENCE [LARGE SCALE GENOMIC DNA]</scope>
    <source>
        <strain evidence="2 3">DD39</strain>
    </source>
</reference>
<evidence type="ECO:0000313" key="2">
    <source>
        <dbReference type="EMBL" id="NYS77639.1"/>
    </source>
</evidence>
<proteinExistence type="predicted"/>
<evidence type="ECO:0000259" key="1">
    <source>
        <dbReference type="PROSITE" id="PS51186"/>
    </source>
</evidence>
<dbReference type="GO" id="GO:0016747">
    <property type="term" value="F:acyltransferase activity, transferring groups other than amino-acyl groups"/>
    <property type="evidence" value="ECO:0007669"/>
    <property type="project" value="InterPro"/>
</dbReference>
<dbReference type="Proteomes" id="UP000526892">
    <property type="component" value="Unassembled WGS sequence"/>
</dbReference>
<keyword evidence="2" id="KW-0808">Transferase</keyword>
<dbReference type="PANTHER" id="PTHR43138:SF1">
    <property type="entry name" value="N-ACETYLTRANSFERASE ACA1"/>
    <property type="match status" value="1"/>
</dbReference>
<name>A0A7Z0RXS7_9GAMM</name>
<dbReference type="RefSeq" id="WP_179915721.1">
    <property type="nucleotide sequence ID" value="NZ_JACCDE010000009.1"/>
</dbReference>
<dbReference type="PROSITE" id="PS51186">
    <property type="entry name" value="GNAT"/>
    <property type="match status" value="1"/>
</dbReference>
<comment type="caution">
    <text evidence="2">The sequence shown here is derived from an EMBL/GenBank/DDBJ whole genome shotgun (WGS) entry which is preliminary data.</text>
</comment>
<dbReference type="InterPro" id="IPR016181">
    <property type="entry name" value="Acyl_CoA_acyltransferase"/>
</dbReference>
<evidence type="ECO:0000313" key="3">
    <source>
        <dbReference type="Proteomes" id="UP000526892"/>
    </source>
</evidence>
<dbReference type="PANTHER" id="PTHR43138">
    <property type="entry name" value="ACETYLTRANSFERASE, GNAT FAMILY"/>
    <property type="match status" value="1"/>
</dbReference>
<feature type="domain" description="N-acetyltransferase" evidence="1">
    <location>
        <begin position="12"/>
        <end position="172"/>
    </location>
</feature>
<dbReference type="InterPro" id="IPR000182">
    <property type="entry name" value="GNAT_dom"/>
</dbReference>